<protein>
    <submittedName>
        <fullName evidence="1">Uncharacterized protein</fullName>
    </submittedName>
</protein>
<comment type="caution">
    <text evidence="1">The sequence shown here is derived from an EMBL/GenBank/DDBJ whole genome shotgun (WGS) entry which is preliminary data.</text>
</comment>
<organism evidence="1 4">
    <name type="scientific">Pyrobaculum aerophilum</name>
    <dbReference type="NCBI Taxonomy" id="13773"/>
    <lineage>
        <taxon>Archaea</taxon>
        <taxon>Thermoproteota</taxon>
        <taxon>Thermoprotei</taxon>
        <taxon>Thermoproteales</taxon>
        <taxon>Thermoproteaceae</taxon>
        <taxon>Pyrobaculum</taxon>
    </lineage>
</organism>
<dbReference type="RefSeq" id="WP_116420943.1">
    <property type="nucleotide sequence ID" value="NZ_NMUE01000012.1"/>
</dbReference>
<dbReference type="Proteomes" id="UP000257123">
    <property type="component" value="Unassembled WGS sequence"/>
</dbReference>
<evidence type="ECO:0000313" key="4">
    <source>
        <dbReference type="Proteomes" id="UP000257123"/>
    </source>
</evidence>
<gene>
    <name evidence="1" type="ORF">CGL51_05255</name>
    <name evidence="2" type="ORF">CGL52_10935</name>
</gene>
<accession>A0A371QZV1</accession>
<evidence type="ECO:0000313" key="1">
    <source>
        <dbReference type="EMBL" id="RFA96358.1"/>
    </source>
</evidence>
<sequence>MIGIRVFTRGISAEERPRIIQASALAITDAFKAQGSVENVKICQWKWHPDAAECKPSDFQQIQIGATYKFKFTTGEIEAAVSVEIFPSPKLAEAIGASNRPLDILIETVGWAGDEKFHSFYRLLDLQPNAAVEVIEEILRRLAYQDVKIKTWQGIRYARVEELIAWIKTSQNYNFDLDNAMPIHYCPWTEQLAHDIYRISPPSYAKLGGQRGMEKVVKNAALALLKYLQEHYRTRKTGRILQLIPHTNPAPSHHHRELVNTLKASVQHALKTAASQGAKKLLEEKGEITWEDYLREVIKEFKKSIEETIQRRKKLAHSDV</sequence>
<reference evidence="3 4" key="1">
    <citation type="submission" date="2017-07" db="EMBL/GenBank/DDBJ databases">
        <title>Draft genome sequence of aerobic hyperthermophilic archaea, Pyrobaculum aerophilum YKB31 and YKB32.</title>
        <authorList>
            <person name="Mochizuki T."/>
            <person name="Berliner A.J."/>
            <person name="Yoshida-Takashima Y."/>
            <person name="Takaki Y."/>
            <person name="Nunoura T."/>
            <person name="Takai K."/>
        </authorList>
    </citation>
    <scope>NUCLEOTIDE SEQUENCE [LARGE SCALE GENOMIC DNA]</scope>
    <source>
        <strain evidence="1 4">YKB31</strain>
        <strain evidence="2 3">YKB32</strain>
    </source>
</reference>
<dbReference type="EMBL" id="NMUE01000012">
    <property type="protein sequence ID" value="RFA96358.1"/>
    <property type="molecule type" value="Genomic_DNA"/>
</dbReference>
<dbReference type="OrthoDB" id="28559at2157"/>
<dbReference type="EMBL" id="NMUF01000037">
    <property type="protein sequence ID" value="RFA96647.1"/>
    <property type="molecule type" value="Genomic_DNA"/>
</dbReference>
<evidence type="ECO:0000313" key="3">
    <source>
        <dbReference type="Proteomes" id="UP000256877"/>
    </source>
</evidence>
<dbReference type="AlphaFoldDB" id="A0A371QZV1"/>
<name>A0A371QZV1_9CREN</name>
<evidence type="ECO:0000313" key="2">
    <source>
        <dbReference type="EMBL" id="RFA96647.1"/>
    </source>
</evidence>
<proteinExistence type="predicted"/>
<dbReference type="Proteomes" id="UP000256877">
    <property type="component" value="Unassembled WGS sequence"/>
</dbReference>